<accession>A0A6C0BAJ2</accession>
<protein>
    <submittedName>
        <fullName evidence="1">Uncharacterized protein</fullName>
    </submittedName>
</protein>
<dbReference type="Gene3D" id="2.115.10.20">
    <property type="entry name" value="Glycosyl hydrolase domain, family 43"/>
    <property type="match status" value="1"/>
</dbReference>
<proteinExistence type="predicted"/>
<dbReference type="AlphaFoldDB" id="A0A6C0BAJ2"/>
<dbReference type="EMBL" id="MN739108">
    <property type="protein sequence ID" value="QHS89277.1"/>
    <property type="molecule type" value="Genomic_DNA"/>
</dbReference>
<name>A0A6C0BAJ2_9ZZZZ</name>
<reference evidence="1" key="1">
    <citation type="journal article" date="2020" name="Nature">
        <title>Giant virus diversity and host interactions through global metagenomics.</title>
        <authorList>
            <person name="Schulz F."/>
            <person name="Roux S."/>
            <person name="Paez-Espino D."/>
            <person name="Jungbluth S."/>
            <person name="Walsh D.A."/>
            <person name="Denef V.J."/>
            <person name="McMahon K.D."/>
            <person name="Konstantinidis K.T."/>
            <person name="Eloe-Fadrosh E.A."/>
            <person name="Kyrpides N.C."/>
            <person name="Woyke T."/>
        </authorList>
    </citation>
    <scope>NUCLEOTIDE SEQUENCE</scope>
    <source>
        <strain evidence="1">GVMAG-M-3300010158-60</strain>
    </source>
</reference>
<evidence type="ECO:0000313" key="1">
    <source>
        <dbReference type="EMBL" id="QHS89277.1"/>
    </source>
</evidence>
<sequence length="270" mass="31696">MLPAKKTIDLSNKFSYFGYPFRSSTPCIIRKGDGFLMLNRCNNGDFDKSVNQLMELDNAFTIKKTDILSYVFTINGPHGYEDMRLFQFQDKLYYIGVHRRWSKFTLVSDVFNGNFSMNKIRVTFGKEKLIEKNWAFYEQDGELRVVYEWFPLTLCKIDYAKKHLVLIEKREMPSPFEGIRGSSCAAKYKDQYWFTVHSNENKSYKHFFVVFDSKMKLVKLSAPFLFEKTREFSYGLIIESEQAIVSYSTDNSTSKVAFYDLADIPWLLTV</sequence>
<dbReference type="SUPFAM" id="SSF75005">
    <property type="entry name" value="Arabinanase/levansucrase/invertase"/>
    <property type="match status" value="1"/>
</dbReference>
<dbReference type="InterPro" id="IPR023296">
    <property type="entry name" value="Glyco_hydro_beta-prop_sf"/>
</dbReference>
<organism evidence="1">
    <name type="scientific">viral metagenome</name>
    <dbReference type="NCBI Taxonomy" id="1070528"/>
    <lineage>
        <taxon>unclassified sequences</taxon>
        <taxon>metagenomes</taxon>
        <taxon>organismal metagenomes</taxon>
    </lineage>
</organism>